<evidence type="ECO:0000256" key="4">
    <source>
        <dbReference type="PROSITE-ProRule" id="PRU01024"/>
    </source>
</evidence>
<feature type="active site" description="Nucleophile" evidence="4">
    <location>
        <position position="403"/>
    </location>
</feature>
<organism evidence="7 8">
    <name type="scientific">Geoanaerobacter pelophilus</name>
    <dbReference type="NCBI Taxonomy" id="60036"/>
    <lineage>
        <taxon>Bacteria</taxon>
        <taxon>Pseudomonadati</taxon>
        <taxon>Thermodesulfobacteriota</taxon>
        <taxon>Desulfuromonadia</taxon>
        <taxon>Geobacterales</taxon>
        <taxon>Geobacteraceae</taxon>
        <taxon>Geoanaerobacter</taxon>
    </lineage>
</organism>
<dbReference type="CDD" id="cd02440">
    <property type="entry name" value="AdoMet_MTases"/>
    <property type="match status" value="1"/>
</dbReference>
<dbReference type="FunFam" id="3.40.50.150:FF:000009">
    <property type="entry name" value="23S rRNA (Uracil(1939)-C(5))-methyltransferase RlmD"/>
    <property type="match status" value="1"/>
</dbReference>
<dbReference type="AlphaFoldDB" id="A0AAW4L0E6"/>
<dbReference type="SUPFAM" id="SSF50249">
    <property type="entry name" value="Nucleic acid-binding proteins"/>
    <property type="match status" value="1"/>
</dbReference>
<dbReference type="PROSITE" id="PS01230">
    <property type="entry name" value="TRMA_1"/>
    <property type="match status" value="1"/>
</dbReference>
<dbReference type="EMBL" id="JAHCVJ010000003">
    <property type="protein sequence ID" value="MBT0664411.1"/>
    <property type="molecule type" value="Genomic_DNA"/>
</dbReference>
<dbReference type="PROSITE" id="PS51687">
    <property type="entry name" value="SAM_MT_RNA_M5U"/>
    <property type="match status" value="1"/>
</dbReference>
<gene>
    <name evidence="7" type="primary">rlmD</name>
    <name evidence="7" type="ORF">KI809_08870</name>
</gene>
<dbReference type="GO" id="GO:0070475">
    <property type="term" value="P:rRNA base methylation"/>
    <property type="evidence" value="ECO:0007669"/>
    <property type="project" value="TreeGrafter"/>
</dbReference>
<dbReference type="Gene3D" id="2.40.50.1070">
    <property type="match status" value="1"/>
</dbReference>
<feature type="active site" evidence="5">
    <location>
        <position position="403"/>
    </location>
</feature>
<dbReference type="InterPro" id="IPR002792">
    <property type="entry name" value="TRAM_dom"/>
</dbReference>
<sequence length="446" mass="48796">MLDLAVSSMDEEGYGIATWGARKIKISGAFPGEAVRVRLTHVGKQSLAGRCIELLKPSPLLRTPQPSKLCNDCGNCQLTLLEYTSQLQIKHDMVSRCLSAYNTLNEVTVNKVIPSPNQLAYRTTAKLIVSGTFRSPKIGLYRRHSHEVVDIEGCPLHHPLINNIIAAVKDGITRGRIQVYSPSTGSGLLRYLVIRVSDDGEQAMVIFVTAFRSYNEIHHLSKHLQSAVPKVTVVVQNENSSSGNIILGDKFHFLTKQNALISQIGKVRLSVSPRSFLQVNSGSAQIIYDQVAAWGELTGKEKVVDLYCGIGGIALFLAAGAGEVVGIEVVEQAVQDAEKNARMNGIDNCSFASGDAGELLSEIKEEWEHADLIVLNPPRKGCDRKVLSEAAKLKPGRMIYVSCSPWSLARDLDILATLGYQTREIQPVDMFPQTSHIENVALLIKT</sequence>
<dbReference type="Gene3D" id="2.40.50.140">
    <property type="entry name" value="Nucleic acid-binding proteins"/>
    <property type="match status" value="1"/>
</dbReference>
<evidence type="ECO:0000313" key="7">
    <source>
        <dbReference type="EMBL" id="MBT0664411.1"/>
    </source>
</evidence>
<evidence type="ECO:0000256" key="2">
    <source>
        <dbReference type="ARBA" id="ARBA00022679"/>
    </source>
</evidence>
<dbReference type="PANTHER" id="PTHR11061">
    <property type="entry name" value="RNA M5U METHYLTRANSFERASE"/>
    <property type="match status" value="1"/>
</dbReference>
<keyword evidence="8" id="KW-1185">Reference proteome</keyword>
<comment type="similarity">
    <text evidence="4">Belongs to the class I-like SAM-binding methyltransferase superfamily. RNA M5U methyltransferase family.</text>
</comment>
<keyword evidence="3 4" id="KW-0949">S-adenosyl-L-methionine</keyword>
<dbReference type="PANTHER" id="PTHR11061:SF30">
    <property type="entry name" value="TRNA (URACIL(54)-C(5))-METHYLTRANSFERASE"/>
    <property type="match status" value="1"/>
</dbReference>
<evidence type="ECO:0000313" key="8">
    <source>
        <dbReference type="Proteomes" id="UP000811899"/>
    </source>
</evidence>
<dbReference type="Gene3D" id="3.40.50.150">
    <property type="entry name" value="Vaccinia Virus protein VP39"/>
    <property type="match status" value="1"/>
</dbReference>
<dbReference type="SUPFAM" id="SSF53335">
    <property type="entry name" value="S-adenosyl-L-methionine-dependent methyltransferases"/>
    <property type="match status" value="1"/>
</dbReference>
<feature type="domain" description="TRAM" evidence="6">
    <location>
        <begin position="1"/>
        <end position="53"/>
    </location>
</feature>
<feature type="binding site" evidence="4">
    <location>
        <position position="328"/>
    </location>
    <ligand>
        <name>S-adenosyl-L-methionine</name>
        <dbReference type="ChEBI" id="CHEBI:59789"/>
    </ligand>
</feature>
<dbReference type="NCBIfam" id="TIGR00479">
    <property type="entry name" value="rumA"/>
    <property type="match status" value="1"/>
</dbReference>
<proteinExistence type="inferred from homology"/>
<dbReference type="PROSITE" id="PS01231">
    <property type="entry name" value="TRMA_2"/>
    <property type="match status" value="1"/>
</dbReference>
<keyword evidence="2 4" id="KW-0808">Transferase</keyword>
<dbReference type="Proteomes" id="UP000811899">
    <property type="component" value="Unassembled WGS sequence"/>
</dbReference>
<dbReference type="InterPro" id="IPR030391">
    <property type="entry name" value="MeTrfase_TrmA_CS"/>
</dbReference>
<dbReference type="InterPro" id="IPR030390">
    <property type="entry name" value="MeTrfase_TrmA_AS"/>
</dbReference>
<protein>
    <submittedName>
        <fullName evidence="7">23S rRNA (Uracil(1939)-C(5))-methyltransferase RlmD</fullName>
        <ecNumber evidence="7">2.1.1.190</ecNumber>
    </submittedName>
</protein>
<evidence type="ECO:0000259" key="6">
    <source>
        <dbReference type="PROSITE" id="PS50926"/>
    </source>
</evidence>
<dbReference type="InterPro" id="IPR012340">
    <property type="entry name" value="NA-bd_OB-fold"/>
</dbReference>
<name>A0AAW4L0E6_9BACT</name>
<dbReference type="InterPro" id="IPR010280">
    <property type="entry name" value="U5_MeTrfase_fam"/>
</dbReference>
<comment type="caution">
    <text evidence="7">The sequence shown here is derived from an EMBL/GenBank/DDBJ whole genome shotgun (WGS) entry which is preliminary data.</text>
</comment>
<accession>A0AAW4L0E6</accession>
<evidence type="ECO:0000256" key="3">
    <source>
        <dbReference type="ARBA" id="ARBA00022691"/>
    </source>
</evidence>
<evidence type="ECO:0000256" key="5">
    <source>
        <dbReference type="PROSITE-ProRule" id="PRU10015"/>
    </source>
</evidence>
<keyword evidence="1 4" id="KW-0489">Methyltransferase</keyword>
<reference evidence="7 8" key="1">
    <citation type="submission" date="2021-05" db="EMBL/GenBank/DDBJ databases">
        <title>The draft genome of Geobacter pelophilus DSM 12255.</title>
        <authorList>
            <person name="Xu Z."/>
            <person name="Masuda Y."/>
            <person name="Itoh H."/>
            <person name="Senoo K."/>
        </authorList>
    </citation>
    <scope>NUCLEOTIDE SEQUENCE [LARGE SCALE GENOMIC DNA]</scope>
    <source>
        <strain evidence="7 8">DSM 12255</strain>
    </source>
</reference>
<feature type="binding site" evidence="4">
    <location>
        <position position="278"/>
    </location>
    <ligand>
        <name>S-adenosyl-L-methionine</name>
        <dbReference type="ChEBI" id="CHEBI:59789"/>
    </ligand>
</feature>
<dbReference type="InterPro" id="IPR029063">
    <property type="entry name" value="SAM-dependent_MTases_sf"/>
</dbReference>
<feature type="binding site" evidence="4">
    <location>
        <position position="376"/>
    </location>
    <ligand>
        <name>S-adenosyl-L-methionine</name>
        <dbReference type="ChEBI" id="CHEBI:59789"/>
    </ligand>
</feature>
<dbReference type="Pfam" id="PF05958">
    <property type="entry name" value="tRNA_U5-meth_tr"/>
    <property type="match status" value="1"/>
</dbReference>
<feature type="binding site" evidence="4">
    <location>
        <position position="307"/>
    </location>
    <ligand>
        <name>S-adenosyl-L-methionine</name>
        <dbReference type="ChEBI" id="CHEBI:59789"/>
    </ligand>
</feature>
<dbReference type="PROSITE" id="PS50926">
    <property type="entry name" value="TRAM"/>
    <property type="match status" value="1"/>
</dbReference>
<evidence type="ECO:0000256" key="1">
    <source>
        <dbReference type="ARBA" id="ARBA00022603"/>
    </source>
</evidence>
<dbReference type="GO" id="GO:0070041">
    <property type="term" value="F:rRNA (uridine-C5-)-methyltransferase activity"/>
    <property type="evidence" value="ECO:0007669"/>
    <property type="project" value="TreeGrafter"/>
</dbReference>
<dbReference type="EC" id="2.1.1.190" evidence="7"/>